<gene>
    <name evidence="1" type="ORF">EYF80_014553</name>
</gene>
<dbReference type="Proteomes" id="UP000314294">
    <property type="component" value="Unassembled WGS sequence"/>
</dbReference>
<accession>A0A4Z2IDM1</accession>
<evidence type="ECO:0000313" key="2">
    <source>
        <dbReference type="Proteomes" id="UP000314294"/>
    </source>
</evidence>
<dbReference type="AlphaFoldDB" id="A0A4Z2IDM1"/>
<proteinExistence type="predicted"/>
<dbReference type="EMBL" id="SRLO01000106">
    <property type="protein sequence ID" value="TNN75143.1"/>
    <property type="molecule type" value="Genomic_DNA"/>
</dbReference>
<sequence>MVTHTKGTTEDRSWLLAPGSWLLAPGSWLLAPGSWLLAPGSCSCSCLTYLHKSLLWPVCLRGRERSPLSVPRDEDKSEAASPLTVLTVTVEDGGRTPSAEGEYACLNIWNLSLCSHM</sequence>
<keyword evidence="2" id="KW-1185">Reference proteome</keyword>
<name>A0A4Z2IDM1_9TELE</name>
<protein>
    <submittedName>
        <fullName evidence="1">Uncharacterized protein</fullName>
    </submittedName>
</protein>
<evidence type="ECO:0000313" key="1">
    <source>
        <dbReference type="EMBL" id="TNN75143.1"/>
    </source>
</evidence>
<dbReference type="OrthoDB" id="10539438at2759"/>
<reference evidence="1 2" key="1">
    <citation type="submission" date="2019-03" db="EMBL/GenBank/DDBJ databases">
        <title>First draft genome of Liparis tanakae, snailfish: a comprehensive survey of snailfish specific genes.</title>
        <authorList>
            <person name="Kim W."/>
            <person name="Song I."/>
            <person name="Jeong J.-H."/>
            <person name="Kim D."/>
            <person name="Kim S."/>
            <person name="Ryu S."/>
            <person name="Song J.Y."/>
            <person name="Lee S.K."/>
        </authorList>
    </citation>
    <scope>NUCLEOTIDE SEQUENCE [LARGE SCALE GENOMIC DNA]</scope>
    <source>
        <tissue evidence="1">Muscle</tissue>
    </source>
</reference>
<comment type="caution">
    <text evidence="1">The sequence shown here is derived from an EMBL/GenBank/DDBJ whole genome shotgun (WGS) entry which is preliminary data.</text>
</comment>
<organism evidence="1 2">
    <name type="scientific">Liparis tanakae</name>
    <name type="common">Tanaka's snailfish</name>
    <dbReference type="NCBI Taxonomy" id="230148"/>
    <lineage>
        <taxon>Eukaryota</taxon>
        <taxon>Metazoa</taxon>
        <taxon>Chordata</taxon>
        <taxon>Craniata</taxon>
        <taxon>Vertebrata</taxon>
        <taxon>Euteleostomi</taxon>
        <taxon>Actinopterygii</taxon>
        <taxon>Neopterygii</taxon>
        <taxon>Teleostei</taxon>
        <taxon>Neoteleostei</taxon>
        <taxon>Acanthomorphata</taxon>
        <taxon>Eupercaria</taxon>
        <taxon>Perciformes</taxon>
        <taxon>Cottioidei</taxon>
        <taxon>Cottales</taxon>
        <taxon>Liparidae</taxon>
        <taxon>Liparis</taxon>
    </lineage>
</organism>